<evidence type="ECO:0000256" key="3">
    <source>
        <dbReference type="ARBA" id="ARBA00022448"/>
    </source>
</evidence>
<dbReference type="NCBIfam" id="NF011677">
    <property type="entry name" value="PRK15097.1"/>
    <property type="match status" value="1"/>
</dbReference>
<dbReference type="GO" id="GO:0016682">
    <property type="term" value="F:oxidoreductase activity, acting on diphenols and related substances as donors, oxygen as acceptor"/>
    <property type="evidence" value="ECO:0007669"/>
    <property type="project" value="TreeGrafter"/>
</dbReference>
<dbReference type="PIRSF" id="PIRSF006446">
    <property type="entry name" value="Cyt_quinol_oxidase_1"/>
    <property type="match status" value="1"/>
</dbReference>
<dbReference type="Proteomes" id="UP000053748">
    <property type="component" value="Unassembled WGS sequence"/>
</dbReference>
<dbReference type="STRING" id="674.VM_05850"/>
<evidence type="ECO:0000313" key="14">
    <source>
        <dbReference type="EMBL" id="PNM56045.1"/>
    </source>
</evidence>
<keyword evidence="5" id="KW-0997">Cell inner membrane</keyword>
<evidence type="ECO:0000256" key="6">
    <source>
        <dbReference type="ARBA" id="ARBA00022617"/>
    </source>
</evidence>
<dbReference type="EMBL" id="LOSJ02000002">
    <property type="protein sequence ID" value="PNM56045.1"/>
    <property type="molecule type" value="Genomic_DNA"/>
</dbReference>
<accession>A0A2J9UX11</accession>
<gene>
    <name evidence="14" type="ORF">AL544_008145</name>
</gene>
<dbReference type="Pfam" id="PF01654">
    <property type="entry name" value="Cyt_bd_oxida_I"/>
    <property type="match status" value="1"/>
</dbReference>
<feature type="transmembrane region" description="Helical" evidence="13">
    <location>
        <begin position="104"/>
        <end position="129"/>
    </location>
</feature>
<evidence type="ECO:0000256" key="7">
    <source>
        <dbReference type="ARBA" id="ARBA00022692"/>
    </source>
</evidence>
<dbReference type="GO" id="GO:0070069">
    <property type="term" value="C:cytochrome complex"/>
    <property type="evidence" value="ECO:0007669"/>
    <property type="project" value="UniProtKB-UniRule"/>
</dbReference>
<feature type="transmembrane region" description="Helical" evidence="13">
    <location>
        <begin position="197"/>
        <end position="221"/>
    </location>
</feature>
<reference evidence="14" key="1">
    <citation type="submission" date="2017-12" db="EMBL/GenBank/DDBJ databases">
        <title>FDA dAtabase for Regulatory Grade micrObial Sequences (FDA-ARGOS): Supporting development and validation of Infectious Disease Dx tests.</title>
        <authorList>
            <person name="Hoffmann M."/>
            <person name="Allard M."/>
            <person name="Evans P."/>
            <person name="Brown E."/>
            <person name="Tallon L.J."/>
            <person name="Sadzewicz L."/>
            <person name="Sengamalay N."/>
            <person name="Ott S."/>
            <person name="Godinez A."/>
            <person name="Nagaraj S."/>
            <person name="Vavikolanu K."/>
            <person name="Aluvathingal J."/>
            <person name="Nadendla S."/>
            <person name="Hobson J."/>
            <person name="Sichtig H."/>
        </authorList>
    </citation>
    <scope>NUCLEOTIDE SEQUENCE [LARGE SCALE GENOMIC DNA]</scope>
    <source>
        <strain evidence="14">FDAARGOS_113</strain>
    </source>
</reference>
<dbReference type="GO" id="GO:0009055">
    <property type="term" value="F:electron transfer activity"/>
    <property type="evidence" value="ECO:0007669"/>
    <property type="project" value="UniProtKB-UniRule"/>
</dbReference>
<protein>
    <submittedName>
        <fullName evidence="14">Cytochrome d terminal oxidase subunit 1</fullName>
    </submittedName>
</protein>
<keyword evidence="9 13" id="KW-0249">Electron transport</keyword>
<dbReference type="PANTHER" id="PTHR30365">
    <property type="entry name" value="CYTOCHROME D UBIQUINOL OXIDASE"/>
    <property type="match status" value="1"/>
</dbReference>
<dbReference type="AlphaFoldDB" id="A0A2J9UX11"/>
<comment type="caution">
    <text evidence="14">The sequence shown here is derived from an EMBL/GenBank/DDBJ whole genome shotgun (WGS) entry which is preliminary data.</text>
</comment>
<evidence type="ECO:0000256" key="1">
    <source>
        <dbReference type="ARBA" id="ARBA00004429"/>
    </source>
</evidence>
<evidence type="ECO:0000256" key="2">
    <source>
        <dbReference type="ARBA" id="ARBA00009819"/>
    </source>
</evidence>
<keyword evidence="3 13" id="KW-0813">Transport</keyword>
<evidence type="ECO:0000256" key="13">
    <source>
        <dbReference type="PIRNR" id="PIRNR006446"/>
    </source>
</evidence>
<keyword evidence="6 13" id="KW-0349">Heme</keyword>
<feature type="transmembrane region" description="Helical" evidence="13">
    <location>
        <begin position="434"/>
        <end position="457"/>
    </location>
</feature>
<feature type="transmembrane region" description="Helical" evidence="13">
    <location>
        <begin position="401"/>
        <end position="422"/>
    </location>
</feature>
<feature type="transmembrane region" description="Helical" evidence="13">
    <location>
        <begin position="233"/>
        <end position="251"/>
    </location>
</feature>
<feature type="transmembrane region" description="Helical" evidence="13">
    <location>
        <begin position="67"/>
        <end position="84"/>
    </location>
</feature>
<keyword evidence="11 13" id="KW-0408">Iron</keyword>
<comment type="subcellular location">
    <subcellularLocation>
        <location evidence="1">Cell inner membrane</location>
        <topology evidence="1">Multi-pass membrane protein</topology>
    </subcellularLocation>
</comment>
<evidence type="ECO:0000256" key="8">
    <source>
        <dbReference type="ARBA" id="ARBA00022723"/>
    </source>
</evidence>
<feature type="transmembrane region" description="Helical" evidence="13">
    <location>
        <begin position="29"/>
        <end position="55"/>
    </location>
</feature>
<evidence type="ECO:0000256" key="5">
    <source>
        <dbReference type="ARBA" id="ARBA00022519"/>
    </source>
</evidence>
<feature type="transmembrane region" description="Helical" evidence="13">
    <location>
        <begin position="141"/>
        <end position="164"/>
    </location>
</feature>
<keyword evidence="15" id="KW-1185">Reference proteome</keyword>
<dbReference type="InterPro" id="IPR002585">
    <property type="entry name" value="Cyt-d_ubiquinol_oxidase_su_1"/>
</dbReference>
<comment type="similarity">
    <text evidence="2 13">Belongs to the cytochrome ubiquinol oxidase subunit 1 family.</text>
</comment>
<evidence type="ECO:0000256" key="11">
    <source>
        <dbReference type="ARBA" id="ARBA00023004"/>
    </source>
</evidence>
<dbReference type="PANTHER" id="PTHR30365:SF0">
    <property type="entry name" value="CYTOCHROME BD-I UBIQUINOL OXIDASE SUBUNIT 1"/>
    <property type="match status" value="1"/>
</dbReference>
<evidence type="ECO:0000256" key="10">
    <source>
        <dbReference type="ARBA" id="ARBA00022989"/>
    </source>
</evidence>
<sequence>MSNVSFSRHKGVTMIDVVDLSRLQFALTAMYHFLFVPLTLGMAFLLAIMESLYVMTDKQIYKDMTKFWGKLFGINFALGVATGLTMEFQFGTNWSYYSHYVGDIFGAPLAIEALVAFFLESTFVGLFFFGWDRLTKRQHLVVTWLVALGSNFSALWILVANGWMQNPVGSEFNFETMRMEMVSFAEVVLNPVAQVKFVHTVAAGYTTGAMFILGISAYYLLKGRDVAFARRSFAIAASFGMASILSVIVLGDESGYELGEVQRVKLAAIESEWHTQPAPAAFTLFGIPNQEEMHTDYAIKIPYALGIIATRSLDEQVIGLRDLREEHVDRIRSGMYAYDLLERLRAGEKTPENMAAFDEVKHDLGYGLLLKRYTDKVTDATEEQIQAAADDSIPTVWPLFWSFRVMVACGFIMLFVFGAAFVQTCRQKIEQKKWVLKAALFSIPLPWIAVETGWFVAEYGRQPWAVGEILPVHVAASALSAGEIITSMLAILALYTIFLIAEVYLMVKFARKGPSSLKTGRYHFEQGEESVQDKVNRQVEA</sequence>
<organism evidence="14 15">
    <name type="scientific">Vibrio mimicus</name>
    <dbReference type="NCBI Taxonomy" id="674"/>
    <lineage>
        <taxon>Bacteria</taxon>
        <taxon>Pseudomonadati</taxon>
        <taxon>Pseudomonadota</taxon>
        <taxon>Gammaproteobacteria</taxon>
        <taxon>Vibrionales</taxon>
        <taxon>Vibrionaceae</taxon>
        <taxon>Vibrio</taxon>
    </lineage>
</organism>
<dbReference type="OrthoDB" id="9807042at2"/>
<proteinExistence type="inferred from homology"/>
<keyword evidence="7 13" id="KW-0812">Transmembrane</keyword>
<keyword evidence="4 13" id="KW-1003">Cell membrane</keyword>
<evidence type="ECO:0000256" key="4">
    <source>
        <dbReference type="ARBA" id="ARBA00022475"/>
    </source>
</evidence>
<name>A0A2J9UX11_VIBMI</name>
<evidence type="ECO:0000256" key="9">
    <source>
        <dbReference type="ARBA" id="ARBA00022982"/>
    </source>
</evidence>
<keyword evidence="8 13" id="KW-0479">Metal-binding</keyword>
<dbReference type="GO" id="GO:0046872">
    <property type="term" value="F:metal ion binding"/>
    <property type="evidence" value="ECO:0007669"/>
    <property type="project" value="UniProtKB-UniRule"/>
</dbReference>
<dbReference type="GO" id="GO:0005886">
    <property type="term" value="C:plasma membrane"/>
    <property type="evidence" value="ECO:0007669"/>
    <property type="project" value="UniProtKB-SubCell"/>
</dbReference>
<dbReference type="GO" id="GO:0019646">
    <property type="term" value="P:aerobic electron transport chain"/>
    <property type="evidence" value="ECO:0007669"/>
    <property type="project" value="InterPro"/>
</dbReference>
<feature type="transmembrane region" description="Helical" evidence="13">
    <location>
        <begin position="484"/>
        <end position="507"/>
    </location>
</feature>
<evidence type="ECO:0000256" key="12">
    <source>
        <dbReference type="ARBA" id="ARBA00023136"/>
    </source>
</evidence>
<evidence type="ECO:0000313" key="15">
    <source>
        <dbReference type="Proteomes" id="UP000053748"/>
    </source>
</evidence>
<dbReference type="GO" id="GO:0020037">
    <property type="term" value="F:heme binding"/>
    <property type="evidence" value="ECO:0007669"/>
    <property type="project" value="TreeGrafter"/>
</dbReference>
<keyword evidence="10 13" id="KW-1133">Transmembrane helix</keyword>
<keyword evidence="12 13" id="KW-0472">Membrane</keyword>